<dbReference type="Proteomes" id="UP000183832">
    <property type="component" value="Unassembled WGS sequence"/>
</dbReference>
<accession>A0A1J1HUB1</accession>
<feature type="non-terminal residue" evidence="1">
    <location>
        <position position="97"/>
    </location>
</feature>
<dbReference type="OrthoDB" id="676979at2759"/>
<proteinExistence type="predicted"/>
<dbReference type="EMBL" id="CVRI01000015">
    <property type="protein sequence ID" value="CRK90086.1"/>
    <property type="molecule type" value="Genomic_DNA"/>
</dbReference>
<protein>
    <submittedName>
        <fullName evidence="1">CLUMA_CG003804, isoform A</fullName>
    </submittedName>
</protein>
<gene>
    <name evidence="1" type="ORF">CLUMA_CG003804</name>
</gene>
<evidence type="ECO:0000313" key="1">
    <source>
        <dbReference type="EMBL" id="CRK90086.1"/>
    </source>
</evidence>
<dbReference type="AlphaFoldDB" id="A0A1J1HUB1"/>
<sequence>MELFCDFKEHGVAYTCDIHFSAITIPNMNIQSITGTHLEGKSDEDVEAIRFKDTTVNYFPQGLNKIFPNLKTVEIDNCGLKSITQRDLVGLENIRKL</sequence>
<name>A0A1J1HUB1_9DIPT</name>
<organism evidence="1 2">
    <name type="scientific">Clunio marinus</name>
    <dbReference type="NCBI Taxonomy" id="568069"/>
    <lineage>
        <taxon>Eukaryota</taxon>
        <taxon>Metazoa</taxon>
        <taxon>Ecdysozoa</taxon>
        <taxon>Arthropoda</taxon>
        <taxon>Hexapoda</taxon>
        <taxon>Insecta</taxon>
        <taxon>Pterygota</taxon>
        <taxon>Neoptera</taxon>
        <taxon>Endopterygota</taxon>
        <taxon>Diptera</taxon>
        <taxon>Nematocera</taxon>
        <taxon>Chironomoidea</taxon>
        <taxon>Chironomidae</taxon>
        <taxon>Clunio</taxon>
    </lineage>
</organism>
<reference evidence="1 2" key="1">
    <citation type="submission" date="2015-04" db="EMBL/GenBank/DDBJ databases">
        <authorList>
            <person name="Syromyatnikov M.Y."/>
            <person name="Popov V.N."/>
        </authorList>
    </citation>
    <scope>NUCLEOTIDE SEQUENCE [LARGE SCALE GENOMIC DNA]</scope>
</reference>
<evidence type="ECO:0000313" key="2">
    <source>
        <dbReference type="Proteomes" id="UP000183832"/>
    </source>
</evidence>
<keyword evidence="2" id="KW-1185">Reference proteome</keyword>